<reference evidence="2" key="1">
    <citation type="submission" date="2018-08" db="EMBL/GenBank/DDBJ databases">
        <title>HSV2 whole genome sequences from clinical isolates.</title>
        <authorList>
            <person name="Roychoudhury P."/>
            <person name="Greninger A.L."/>
            <person name="Jerome K.R."/>
            <person name="Johnston C."/>
            <person name="Wald A."/>
            <person name="Xie H."/>
        </authorList>
    </citation>
    <scope>NUCLEOTIDE SEQUENCE</scope>
    <source>
        <strain evidence="3">2000-9815</strain>
        <strain evidence="2">2003-24998</strain>
    </source>
</reference>
<name>A0A481TC12_HHV2</name>
<organismHost>
    <name type="scientific">Homo sapiens</name>
    <name type="common">Human</name>
    <dbReference type="NCBI Taxonomy" id="9606"/>
</organismHost>
<evidence type="ECO:0000313" key="3">
    <source>
        <dbReference type="EMBL" id="QBH82876.1"/>
    </source>
</evidence>
<sequence>MLPCWCRSGTAPRRHSSTRSNSAASCTWVCCG</sequence>
<feature type="region of interest" description="Disordered" evidence="1">
    <location>
        <begin position="1"/>
        <end position="26"/>
    </location>
</feature>
<protein>
    <submittedName>
        <fullName evidence="2">Uncharacterized protein</fullName>
    </submittedName>
</protein>
<organism evidence="2">
    <name type="scientific">Human herpesvirus 2</name>
    <name type="common">HHV-2</name>
    <name type="synonym">Human herpes simplex virus 2</name>
    <dbReference type="NCBI Taxonomy" id="10310"/>
    <lineage>
        <taxon>Viruses</taxon>
        <taxon>Duplodnaviria</taxon>
        <taxon>Heunggongvirae</taxon>
        <taxon>Peploviricota</taxon>
        <taxon>Herviviricetes</taxon>
        <taxon>Herpesvirales</taxon>
        <taxon>Orthoherpesviridae</taxon>
        <taxon>Alphaherpesvirinae</taxon>
        <taxon>Simplexvirus</taxon>
        <taxon>Simplexvirus humanalpha2</taxon>
    </lineage>
</organism>
<accession>A0A481TC12</accession>
<dbReference type="EMBL" id="MH790634">
    <property type="protein sequence ID" value="QBH82876.1"/>
    <property type="molecule type" value="Genomic_DNA"/>
</dbReference>
<evidence type="ECO:0000256" key="1">
    <source>
        <dbReference type="SAM" id="MobiDB-lite"/>
    </source>
</evidence>
<dbReference type="EMBL" id="MH790583">
    <property type="protein sequence ID" value="QBH78453.1"/>
    <property type="molecule type" value="Genomic_DNA"/>
</dbReference>
<proteinExistence type="predicted"/>
<evidence type="ECO:0000313" key="2">
    <source>
        <dbReference type="EMBL" id="QBH78453.1"/>
    </source>
</evidence>